<organism evidence="1 2">
    <name type="scientific">Brachionus calyciflorus</name>
    <dbReference type="NCBI Taxonomy" id="104777"/>
    <lineage>
        <taxon>Eukaryota</taxon>
        <taxon>Metazoa</taxon>
        <taxon>Spiralia</taxon>
        <taxon>Gnathifera</taxon>
        <taxon>Rotifera</taxon>
        <taxon>Eurotatoria</taxon>
        <taxon>Monogononta</taxon>
        <taxon>Pseudotrocha</taxon>
        <taxon>Ploima</taxon>
        <taxon>Brachionidae</taxon>
        <taxon>Brachionus</taxon>
    </lineage>
</organism>
<protein>
    <submittedName>
        <fullName evidence="1">Uncharacterized protein</fullName>
    </submittedName>
</protein>
<evidence type="ECO:0000313" key="1">
    <source>
        <dbReference type="EMBL" id="CAF0784026.1"/>
    </source>
</evidence>
<proteinExistence type="predicted"/>
<gene>
    <name evidence="1" type="ORF">OXX778_LOCUS5616</name>
</gene>
<dbReference type="Proteomes" id="UP000663879">
    <property type="component" value="Unassembled WGS sequence"/>
</dbReference>
<name>A0A813RGD6_9BILA</name>
<sequence>MTEGSVDSLKAQELVLTNKKTRGKNKSYYAFCSYRDFSTADSALKKKFDSQKWRKGNLKRGDKRYYSCVTKGTKSNCPVSLFLQMHNESRVCTVFMSNDEHDHQDKNSQADASRISLKVKNEIIRIYENETHKINLIIDMLNEKQLKATKVQVYNLINRYKIMKYGSKDPGQNNLKEYSFDCKKTEKLSTEFDK</sequence>
<keyword evidence="2" id="KW-1185">Reference proteome</keyword>
<dbReference type="EMBL" id="CAJNOC010000624">
    <property type="protein sequence ID" value="CAF0784026.1"/>
    <property type="molecule type" value="Genomic_DNA"/>
</dbReference>
<accession>A0A813RGD6</accession>
<dbReference type="AlphaFoldDB" id="A0A813RGD6"/>
<comment type="caution">
    <text evidence="1">The sequence shown here is derived from an EMBL/GenBank/DDBJ whole genome shotgun (WGS) entry which is preliminary data.</text>
</comment>
<reference evidence="1" key="1">
    <citation type="submission" date="2021-02" db="EMBL/GenBank/DDBJ databases">
        <authorList>
            <person name="Nowell W R."/>
        </authorList>
    </citation>
    <scope>NUCLEOTIDE SEQUENCE</scope>
    <source>
        <strain evidence="1">Ploen Becks lab</strain>
    </source>
</reference>
<evidence type="ECO:0000313" key="2">
    <source>
        <dbReference type="Proteomes" id="UP000663879"/>
    </source>
</evidence>